<dbReference type="Gene3D" id="3.40.630.30">
    <property type="match status" value="1"/>
</dbReference>
<reference evidence="3" key="1">
    <citation type="submission" date="2010-10" db="EMBL/GenBank/DDBJ databases">
        <authorList>
            <consortium name="US DOE Joint Genome Institute (JGI-PGF)"/>
            <person name="Lucas S."/>
            <person name="Copeland A."/>
            <person name="Lapidus A."/>
            <person name="Bruce D."/>
            <person name="Goodwin L."/>
            <person name="Pitluck S."/>
            <person name="Kyrpides N."/>
            <person name="Mavromatis K."/>
            <person name="Detter J.C."/>
            <person name="Han C."/>
            <person name="Land M."/>
            <person name="Hauser L."/>
            <person name="Markowitz V."/>
            <person name="Cheng J.-F."/>
            <person name="Hugenholtz P."/>
            <person name="Woyke T."/>
            <person name="Wu D."/>
            <person name="Pukall R."/>
            <person name="Wahrenburg C."/>
            <person name="Brambilla E."/>
            <person name="Klenk H.-P."/>
            <person name="Eisen J.A."/>
        </authorList>
    </citation>
    <scope>NUCLEOTIDE SEQUENCE [LARGE SCALE GENOMIC DNA]</scope>
    <source>
        <strain evidence="3">DSM 13965</strain>
    </source>
</reference>
<evidence type="ECO:0000256" key="1">
    <source>
        <dbReference type="SAM" id="MobiDB-lite"/>
    </source>
</evidence>
<feature type="domain" description="N-acetyltransferase" evidence="2">
    <location>
        <begin position="3"/>
        <end position="187"/>
    </location>
</feature>
<gene>
    <name evidence="3" type="ORF">ThesuDRAFT_02081</name>
</gene>
<dbReference type="InterPro" id="IPR016181">
    <property type="entry name" value="Acyl_CoA_acyltransferase"/>
</dbReference>
<reference evidence="3" key="2">
    <citation type="submission" date="2012-10" db="EMBL/GenBank/DDBJ databases">
        <title>Improved high-quality draft of Thermaerobacter subterraneus C21, DSM 13965.</title>
        <authorList>
            <consortium name="DOE Joint Genome Institute"/>
            <person name="Eisen J."/>
            <person name="Huntemann M."/>
            <person name="Wei C.-L."/>
            <person name="Han J."/>
            <person name="Detter J.C."/>
            <person name="Han C."/>
            <person name="Tapia R."/>
            <person name="Chen A."/>
            <person name="Kyrpides N."/>
            <person name="Mavromatis K."/>
            <person name="Markowitz V."/>
            <person name="Szeto E."/>
            <person name="Ivanova N."/>
            <person name="Mikhailova N."/>
            <person name="Ovchinnikova G."/>
            <person name="Pagani I."/>
            <person name="Pati A."/>
            <person name="Goodwin L."/>
            <person name="Nordberg H.P."/>
            <person name="Cantor M.N."/>
            <person name="Hua S.X."/>
            <person name="Woyke T."/>
            <person name="Eisen J."/>
            <person name="Klenk H.-P."/>
        </authorList>
    </citation>
    <scope>NUCLEOTIDE SEQUENCE [LARGE SCALE GENOMIC DNA]</scope>
    <source>
        <strain evidence="3">DSM 13965</strain>
    </source>
</reference>
<dbReference type="GO" id="GO:0016747">
    <property type="term" value="F:acyltransferase activity, transferring groups other than amino-acyl groups"/>
    <property type="evidence" value="ECO:0007669"/>
    <property type="project" value="InterPro"/>
</dbReference>
<evidence type="ECO:0000259" key="2">
    <source>
        <dbReference type="PROSITE" id="PS51186"/>
    </source>
</evidence>
<dbReference type="PROSITE" id="PS51186">
    <property type="entry name" value="GNAT"/>
    <property type="match status" value="1"/>
</dbReference>
<feature type="region of interest" description="Disordered" evidence="1">
    <location>
        <begin position="70"/>
        <end position="103"/>
    </location>
</feature>
<dbReference type="AlphaFoldDB" id="K6PZV7"/>
<dbReference type="PANTHER" id="PTHR41700">
    <property type="entry name" value="GCN5-RELATED N-ACETYLTRANSFERASE"/>
    <property type="match status" value="1"/>
</dbReference>
<dbReference type="InterPro" id="IPR038764">
    <property type="entry name" value="GNAT_N_AcTrfase_prd"/>
</dbReference>
<dbReference type="Pfam" id="PF00583">
    <property type="entry name" value="Acetyltransf_1"/>
    <property type="match status" value="1"/>
</dbReference>
<feature type="region of interest" description="Disordered" evidence="1">
    <location>
        <begin position="203"/>
        <end position="284"/>
    </location>
</feature>
<keyword evidence="4" id="KW-1185">Reference proteome</keyword>
<comment type="caution">
    <text evidence="3">The sequence shown here is derived from an EMBL/GenBank/DDBJ whole genome shotgun (WGS) entry which is preliminary data.</text>
</comment>
<dbReference type="Proteomes" id="UP000005710">
    <property type="component" value="Unassembled WGS sequence"/>
</dbReference>
<evidence type="ECO:0000313" key="4">
    <source>
        <dbReference type="Proteomes" id="UP000005710"/>
    </source>
</evidence>
<dbReference type="EMBL" id="AENY02000003">
    <property type="protein sequence ID" value="EKP94348.1"/>
    <property type="molecule type" value="Genomic_DNA"/>
</dbReference>
<dbReference type="RefSeq" id="WP_006904363.1">
    <property type="nucleotide sequence ID" value="NZ_JH976535.1"/>
</dbReference>
<evidence type="ECO:0000313" key="3">
    <source>
        <dbReference type="EMBL" id="EKP94348.1"/>
    </source>
</evidence>
<feature type="compositionally biased region" description="Pro residues" evidence="1">
    <location>
        <begin position="261"/>
        <end position="272"/>
    </location>
</feature>
<dbReference type="STRING" id="867903.ThesuDRAFT_02081"/>
<dbReference type="eggNOG" id="COG3375">
    <property type="taxonomic scope" value="Bacteria"/>
</dbReference>
<proteinExistence type="predicted"/>
<feature type="compositionally biased region" description="Low complexity" evidence="1">
    <location>
        <begin position="230"/>
        <end position="246"/>
    </location>
</feature>
<dbReference type="SUPFAM" id="SSF55729">
    <property type="entry name" value="Acyl-CoA N-acyltransferases (Nat)"/>
    <property type="match status" value="1"/>
</dbReference>
<dbReference type="PANTHER" id="PTHR41700:SF1">
    <property type="entry name" value="N-ACETYLTRANSFERASE DOMAIN-CONTAINING PROTEIN"/>
    <property type="match status" value="1"/>
</dbReference>
<accession>K6PZV7</accession>
<dbReference type="InterPro" id="IPR000182">
    <property type="entry name" value="GNAT_dom"/>
</dbReference>
<feature type="compositionally biased region" description="Low complexity" evidence="1">
    <location>
        <begin position="76"/>
        <end position="88"/>
    </location>
</feature>
<dbReference type="HOGENOM" id="CLU_061573_1_0_9"/>
<dbReference type="OrthoDB" id="9797990at2"/>
<sequence length="363" mass="38860">MQLVIRPLERHAELAQAEALQQAVWGGPPLVPSATMRAVLEVGGSVLGAWLDGELAGFCFGFPGWRQRQPVPPGLEEPAGGAAAAAGPPDGPPPVPGEPGRREPVFHSDLLAVRPELRDRGIGRRLKLAQREWALRQGLHLITWTYDPLQARNGYLNLTRLGGVARRYVREFYGVLDDELNRGLPADRVVIEWYLTSRRVARRAGAGEGPGDSGRSGLAVPAGAPGPGAGAETAAAGDAPGSAPEGSRAPGDRPRHRPQLRPDPVPPAPGPAERPVLNRVRDDGGLPVPLDWQAPGGEPEVAVLIPARFAEWRQNRPQWGLEWRFHLRHVLEAALGAGYLLDRCLPGPGGAIVTYVLARRASP</sequence>
<name>K6PZV7_9FIRM</name>
<organism evidence="3 4">
    <name type="scientific">Thermaerobacter subterraneus DSM 13965</name>
    <dbReference type="NCBI Taxonomy" id="867903"/>
    <lineage>
        <taxon>Bacteria</taxon>
        <taxon>Bacillati</taxon>
        <taxon>Bacillota</taxon>
        <taxon>Clostridia</taxon>
        <taxon>Eubacteriales</taxon>
        <taxon>Clostridiales Family XVII. Incertae Sedis</taxon>
        <taxon>Thermaerobacter</taxon>
    </lineage>
</organism>
<protein>
    <recommendedName>
        <fullName evidence="2">N-acetyltransferase domain-containing protein</fullName>
    </recommendedName>
</protein>